<dbReference type="GO" id="GO:0006006">
    <property type="term" value="P:glucose metabolic process"/>
    <property type="evidence" value="ECO:0007669"/>
    <property type="project" value="TreeGrafter"/>
</dbReference>
<evidence type="ECO:0008006" key="7">
    <source>
        <dbReference type="Google" id="ProtNLM"/>
    </source>
</evidence>
<sequence>MLQLILLLSTAILIHGHADNFTPNTAVFNDISPDLDGKYTIQGIKIRASFVSYGASISNLFIFDNRGVERDIVAGWDNASYYTIDKQHPHFGGVPGRYANRIKNSSFIIDEERYSVLPNENPTISNPNGVNTLHGGPDGWDWRNWTVVRHTENSITFSLTDPDGKEGFPGEVISYVTYTLGNMTWDFRMSALSTTKKTPIMLTSHVGTYWNLDGFANNETNTALNHTLWLPFAGQRVGIDTILIPQGDILANAQGEANDFWSMPKQIGANLTSASILGNCGYNCSGYVARLQSPWSGIQLDLFTNQDAIQVYSCHGQNGSVALKKTQGRPENRFIQKYGCVVLETEDWIDGINHPEWGRKQVWGPEDGIYTVEASYRFSLNSTAVR</sequence>
<evidence type="ECO:0000256" key="2">
    <source>
        <dbReference type="ARBA" id="ARBA00023235"/>
    </source>
</evidence>
<evidence type="ECO:0000256" key="3">
    <source>
        <dbReference type="ARBA" id="ARBA00023277"/>
    </source>
</evidence>
<dbReference type="CDD" id="cd09019">
    <property type="entry name" value="galactose_mutarotase_like"/>
    <property type="match status" value="1"/>
</dbReference>
<evidence type="ECO:0000256" key="1">
    <source>
        <dbReference type="ARBA" id="ARBA00006206"/>
    </source>
</evidence>
<accession>A0A2S4PJ81</accession>
<feature type="non-terminal residue" evidence="5">
    <location>
        <position position="386"/>
    </location>
</feature>
<comment type="similarity">
    <text evidence="1">Belongs to the aldose epimerase family.</text>
</comment>
<dbReference type="SUPFAM" id="SSF74650">
    <property type="entry name" value="Galactose mutarotase-like"/>
    <property type="match status" value="1"/>
</dbReference>
<organism evidence="5 6">
    <name type="scientific">Erysiphe pulchra</name>
    <dbReference type="NCBI Taxonomy" id="225359"/>
    <lineage>
        <taxon>Eukaryota</taxon>
        <taxon>Fungi</taxon>
        <taxon>Dikarya</taxon>
        <taxon>Ascomycota</taxon>
        <taxon>Pezizomycotina</taxon>
        <taxon>Leotiomycetes</taxon>
        <taxon>Erysiphales</taxon>
        <taxon>Erysiphaceae</taxon>
        <taxon>Erysiphe</taxon>
    </lineage>
</organism>
<evidence type="ECO:0000313" key="5">
    <source>
        <dbReference type="EMBL" id="POS82099.1"/>
    </source>
</evidence>
<keyword evidence="4" id="KW-0732">Signal</keyword>
<feature type="signal peptide" evidence="4">
    <location>
        <begin position="1"/>
        <end position="18"/>
    </location>
</feature>
<dbReference type="Gene3D" id="2.70.98.10">
    <property type="match status" value="1"/>
</dbReference>
<dbReference type="GO" id="GO:0030246">
    <property type="term" value="F:carbohydrate binding"/>
    <property type="evidence" value="ECO:0007669"/>
    <property type="project" value="InterPro"/>
</dbReference>
<dbReference type="Proteomes" id="UP000237438">
    <property type="component" value="Unassembled WGS sequence"/>
</dbReference>
<dbReference type="Pfam" id="PF01263">
    <property type="entry name" value="Aldose_epim"/>
    <property type="match status" value="1"/>
</dbReference>
<dbReference type="AlphaFoldDB" id="A0A2S4PJ81"/>
<gene>
    <name evidence="5" type="ORF">EPUL_005777</name>
</gene>
<name>A0A2S4PJ81_9PEZI</name>
<comment type="caution">
    <text evidence="5">The sequence shown here is derived from an EMBL/GenBank/DDBJ whole genome shotgun (WGS) entry which is preliminary data.</text>
</comment>
<dbReference type="EMBL" id="PEDP01004289">
    <property type="protein sequence ID" value="POS82099.1"/>
    <property type="molecule type" value="Genomic_DNA"/>
</dbReference>
<dbReference type="OrthoDB" id="274691at2759"/>
<dbReference type="InterPro" id="IPR047215">
    <property type="entry name" value="Galactose_mutarotase-like"/>
</dbReference>
<dbReference type="PANTHER" id="PTHR10091:SF6">
    <property type="entry name" value="1-EPIMERASE, PUTATIVE (AFU_ORTHOLOGUE AFUA_3G13240)-RELATED"/>
    <property type="match status" value="1"/>
</dbReference>
<dbReference type="InterPro" id="IPR014718">
    <property type="entry name" value="GH-type_carb-bd"/>
</dbReference>
<keyword evidence="6" id="KW-1185">Reference proteome</keyword>
<proteinExistence type="inferred from homology"/>
<feature type="chain" id="PRO_5015535230" description="Aldose 1-epimerase" evidence="4">
    <location>
        <begin position="19"/>
        <end position="386"/>
    </location>
</feature>
<evidence type="ECO:0000313" key="6">
    <source>
        <dbReference type="Proteomes" id="UP000237438"/>
    </source>
</evidence>
<dbReference type="InterPro" id="IPR011013">
    <property type="entry name" value="Gal_mutarotase_sf_dom"/>
</dbReference>
<evidence type="ECO:0000256" key="4">
    <source>
        <dbReference type="SAM" id="SignalP"/>
    </source>
</evidence>
<reference evidence="5 6" key="1">
    <citation type="submission" date="2017-10" db="EMBL/GenBank/DDBJ databases">
        <title>Development of genomic resources for the powdery mildew, Erysiphe pulchra.</title>
        <authorList>
            <person name="Wadl P.A."/>
            <person name="Mack B.M."/>
            <person name="Moore G."/>
            <person name="Beltz S.B."/>
        </authorList>
    </citation>
    <scope>NUCLEOTIDE SEQUENCE [LARGE SCALE GENOMIC DNA]</scope>
    <source>
        <strain evidence="5">Cflorida</strain>
    </source>
</reference>
<dbReference type="GO" id="GO:0004034">
    <property type="term" value="F:aldose 1-epimerase activity"/>
    <property type="evidence" value="ECO:0007669"/>
    <property type="project" value="TreeGrafter"/>
</dbReference>
<dbReference type="STRING" id="225359.A0A2S4PJ81"/>
<keyword evidence="3" id="KW-0119">Carbohydrate metabolism</keyword>
<dbReference type="InterPro" id="IPR008183">
    <property type="entry name" value="Aldose_1/G6P_1-epimerase"/>
</dbReference>
<keyword evidence="2" id="KW-0413">Isomerase</keyword>
<dbReference type="GO" id="GO:0033499">
    <property type="term" value="P:galactose catabolic process via UDP-galactose, Leloir pathway"/>
    <property type="evidence" value="ECO:0007669"/>
    <property type="project" value="TreeGrafter"/>
</dbReference>
<dbReference type="PANTHER" id="PTHR10091">
    <property type="entry name" value="ALDOSE-1-EPIMERASE"/>
    <property type="match status" value="1"/>
</dbReference>
<protein>
    <recommendedName>
        <fullName evidence="7">Aldose 1-epimerase</fullName>
    </recommendedName>
</protein>